<feature type="region of interest" description="Disordered" evidence="2">
    <location>
        <begin position="462"/>
        <end position="491"/>
    </location>
</feature>
<dbReference type="PROSITE" id="PS50234">
    <property type="entry name" value="VWFA"/>
    <property type="match status" value="1"/>
</dbReference>
<dbReference type="PROSITE" id="PS50293">
    <property type="entry name" value="TPR_REGION"/>
    <property type="match status" value="1"/>
</dbReference>
<evidence type="ECO:0000256" key="2">
    <source>
        <dbReference type="SAM" id="MobiDB-lite"/>
    </source>
</evidence>
<dbReference type="PROSITE" id="PS50005">
    <property type="entry name" value="TPR"/>
    <property type="match status" value="1"/>
</dbReference>
<protein>
    <submittedName>
        <fullName evidence="5">Ca-activated chloride channel family protein</fullName>
    </submittedName>
</protein>
<dbReference type="RefSeq" id="WP_134177117.1">
    <property type="nucleotide sequence ID" value="NZ_SOCQ01000014.1"/>
</dbReference>
<comment type="caution">
    <text evidence="5">The sequence shown here is derived from an EMBL/GenBank/DDBJ whole genome shotgun (WGS) entry which is preliminary data.</text>
</comment>
<dbReference type="InterPro" id="IPR050768">
    <property type="entry name" value="UPF0353/GerABKA_families"/>
</dbReference>
<keyword evidence="3" id="KW-0812">Transmembrane</keyword>
<dbReference type="AlphaFoldDB" id="A0A4R7UZQ9"/>
<dbReference type="InterPro" id="IPR011990">
    <property type="entry name" value="TPR-like_helical_dom_sf"/>
</dbReference>
<dbReference type="Gene3D" id="3.40.50.410">
    <property type="entry name" value="von Willebrand factor, type A domain"/>
    <property type="match status" value="1"/>
</dbReference>
<dbReference type="InterPro" id="IPR019734">
    <property type="entry name" value="TPR_rpt"/>
</dbReference>
<accession>A0A4R7UZQ9</accession>
<dbReference type="Gene3D" id="1.25.40.10">
    <property type="entry name" value="Tetratricopeptide repeat domain"/>
    <property type="match status" value="1"/>
</dbReference>
<dbReference type="PANTHER" id="PTHR22550:SF14">
    <property type="entry name" value="VWFA DOMAIN-CONTAINING PROTEIN"/>
    <property type="match status" value="1"/>
</dbReference>
<feature type="domain" description="VWFA" evidence="4">
    <location>
        <begin position="96"/>
        <end position="268"/>
    </location>
</feature>
<evidence type="ECO:0000313" key="6">
    <source>
        <dbReference type="Proteomes" id="UP000295804"/>
    </source>
</evidence>
<dbReference type="Proteomes" id="UP000295804">
    <property type="component" value="Unassembled WGS sequence"/>
</dbReference>
<dbReference type="Pfam" id="PF00515">
    <property type="entry name" value="TPR_1"/>
    <property type="match status" value="1"/>
</dbReference>
<feature type="transmembrane region" description="Helical" evidence="3">
    <location>
        <begin position="64"/>
        <end position="83"/>
    </location>
</feature>
<dbReference type="SUPFAM" id="SSF53300">
    <property type="entry name" value="vWA-like"/>
    <property type="match status" value="1"/>
</dbReference>
<dbReference type="SMART" id="SM00327">
    <property type="entry name" value="VWA"/>
    <property type="match status" value="1"/>
</dbReference>
<evidence type="ECO:0000256" key="1">
    <source>
        <dbReference type="PROSITE-ProRule" id="PRU00339"/>
    </source>
</evidence>
<dbReference type="InterPro" id="IPR036465">
    <property type="entry name" value="vWFA_dom_sf"/>
</dbReference>
<keyword evidence="3" id="KW-0472">Membrane</keyword>
<feature type="transmembrane region" description="Helical" evidence="3">
    <location>
        <begin position="12"/>
        <end position="29"/>
    </location>
</feature>
<proteinExistence type="predicted"/>
<evidence type="ECO:0000313" key="5">
    <source>
        <dbReference type="EMBL" id="TDV42419.1"/>
    </source>
</evidence>
<dbReference type="SUPFAM" id="SSF48452">
    <property type="entry name" value="TPR-like"/>
    <property type="match status" value="1"/>
</dbReference>
<dbReference type="PANTHER" id="PTHR22550">
    <property type="entry name" value="SPORE GERMINATION PROTEIN"/>
    <property type="match status" value="1"/>
</dbReference>
<reference evidence="5 6" key="1">
    <citation type="submission" date="2019-03" db="EMBL/GenBank/DDBJ databases">
        <title>Genomic analyses of the natural microbiome of Caenorhabditis elegans.</title>
        <authorList>
            <person name="Samuel B."/>
        </authorList>
    </citation>
    <scope>NUCLEOTIDE SEQUENCE [LARGE SCALE GENOMIC DNA]</scope>
    <source>
        <strain evidence="5 6">BIGb0525</strain>
    </source>
</reference>
<name>A0A4R7UZQ9_9PSED</name>
<evidence type="ECO:0000259" key="4">
    <source>
        <dbReference type="PROSITE" id="PS50234"/>
    </source>
</evidence>
<dbReference type="EMBL" id="SOCQ01000014">
    <property type="protein sequence ID" value="TDV42419.1"/>
    <property type="molecule type" value="Genomic_DNA"/>
</dbReference>
<keyword evidence="3" id="KW-1133">Transmembrane helix</keyword>
<keyword evidence="1" id="KW-0802">TPR repeat</keyword>
<dbReference type="Pfam" id="PF13519">
    <property type="entry name" value="VWA_2"/>
    <property type="match status" value="1"/>
</dbReference>
<dbReference type="InterPro" id="IPR002035">
    <property type="entry name" value="VWF_A"/>
</dbReference>
<organism evidence="5 6">
    <name type="scientific">Pseudomonas helmanticensis</name>
    <dbReference type="NCBI Taxonomy" id="1471381"/>
    <lineage>
        <taxon>Bacteria</taxon>
        <taxon>Pseudomonadati</taxon>
        <taxon>Pseudomonadota</taxon>
        <taxon>Gammaproteobacteria</taxon>
        <taxon>Pseudomonadales</taxon>
        <taxon>Pseudomonadaceae</taxon>
        <taxon>Pseudomonas</taxon>
    </lineage>
</organism>
<sequence length="526" mass="57853">MEINLSDFHFLRPLWLLLALFGAVLPLLWRRGRDLQRRLRGNIAEHLLPHLLITPQDHQRLRPVHLLCALLILGAVAAAGPTWEQDRPDFLENRAPLIVAVDLSPSMDASDVQPSRLEAAKHKLHDLIQRRAGARTALIAYAGSAHLVLPPTDDPALLDTFIQALGSGLIDKPGKDVGAVIDQAKRLLNAEKTPGSLLLITDGADTAELDDLDKRVGDSPLQVLVLAVGNEDGGIIHDANGQPRTDANGRPALGRFDPAAIKQLASALDAPLGSLTVNDDDLDWIELHAQQHFQSASAEQRELHWKDAGYWLCWPLLLLALCNVRKGWSVNWMPALALAIGLSWPAAPAQANALTDAFFTRDQQGRWAFEHEHLPQAAALFVDPYWKGVAAYHAADYDLALATFARLDTPQAYFYLGNIYVRRFKFDEAIAAYTQALKLQPQFAEATANLALAQALLKDTESAEKNAPETKPDEVKFDKAPGKGQSKKVETEQAASDALWLQNLTTSPAKFLRQKFSLQDQQGARP</sequence>
<gene>
    <name evidence="5" type="ORF">EDF87_11457</name>
</gene>
<evidence type="ECO:0000256" key="3">
    <source>
        <dbReference type="SAM" id="Phobius"/>
    </source>
</evidence>
<dbReference type="SMART" id="SM00028">
    <property type="entry name" value="TPR"/>
    <property type="match status" value="1"/>
</dbReference>
<feature type="repeat" description="TPR" evidence="1">
    <location>
        <begin position="410"/>
        <end position="443"/>
    </location>
</feature>